<feature type="chain" id="PRO_5038580691" evidence="1">
    <location>
        <begin position="22"/>
        <end position="427"/>
    </location>
</feature>
<evidence type="ECO:0000259" key="2">
    <source>
        <dbReference type="Pfam" id="PF13354"/>
    </source>
</evidence>
<dbReference type="Gene3D" id="3.40.710.10">
    <property type="entry name" value="DD-peptidase/beta-lactamase superfamily"/>
    <property type="match status" value="1"/>
</dbReference>
<accession>A0A3L9DR85</accession>
<name>A0A3L9DR85_9STRE</name>
<dbReference type="AlphaFoldDB" id="A0A3L9DR85"/>
<dbReference type="InterPro" id="IPR000871">
    <property type="entry name" value="Beta-lactam_class-A"/>
</dbReference>
<comment type="caution">
    <text evidence="3">The sequence shown here is derived from an EMBL/GenBank/DDBJ whole genome shotgun (WGS) entry which is preliminary data.</text>
</comment>
<dbReference type="Proteomes" id="UP000279194">
    <property type="component" value="Unassembled WGS sequence"/>
</dbReference>
<evidence type="ECO:0000313" key="4">
    <source>
        <dbReference type="Proteomes" id="UP000279194"/>
    </source>
</evidence>
<dbReference type="GO" id="GO:0030655">
    <property type="term" value="P:beta-lactam antibiotic catabolic process"/>
    <property type="evidence" value="ECO:0007669"/>
    <property type="project" value="InterPro"/>
</dbReference>
<reference evidence="3 4" key="1">
    <citation type="submission" date="2018-10" db="EMBL/GenBank/DDBJ databases">
        <title>Streptococcus hillyeri sp. nov., isolated from equine tracheal sample.</title>
        <authorList>
            <person name="Macfadyen A.C."/>
            <person name="Waller A."/>
            <person name="Paterson G.K."/>
        </authorList>
    </citation>
    <scope>NUCLEOTIDE SEQUENCE [LARGE SCALE GENOMIC DNA]</scope>
    <source>
        <strain evidence="3 4">28462</strain>
    </source>
</reference>
<dbReference type="RefSeq" id="WP_121835401.1">
    <property type="nucleotide sequence ID" value="NZ_CP163513.1"/>
</dbReference>
<keyword evidence="1" id="KW-0732">Signal</keyword>
<keyword evidence="4" id="KW-1185">Reference proteome</keyword>
<evidence type="ECO:0000313" key="3">
    <source>
        <dbReference type="EMBL" id="RLY03455.1"/>
    </source>
</evidence>
<dbReference type="InterPro" id="IPR012338">
    <property type="entry name" value="Beta-lactam/transpept-like"/>
</dbReference>
<dbReference type="SUPFAM" id="SSF56601">
    <property type="entry name" value="beta-lactamase/transpeptidase-like"/>
    <property type="match status" value="1"/>
</dbReference>
<sequence length="427" mass="48596">MKKVFALFLAFAFFVPLKIVSTEQVVTEVSNGIQYQLTQTLTNQVLDYKDIPKRPLTLVEVASYTDINLTDFANVIPAETPLKIKKLLVNNQLIPVFELSDGTYLPARQNLIISDVVLEEDNFEGTFWLENSFSVYNTPYYVGAKAMSTKLQPYTAVKVTQKAQTLSGHYYYVDNQGWISEDFLSQTDNRIKKVQEVLERKYNKANLSIYVEQISTGLSAGINPDKTMYSASVTKLPLLYYTQRQLDQGKIALSDKLKYEAKIHEFKGAFDPEGSGSISKTADNKDYTIEELMKKVTQESDNVATNILAYHVTKQYGADYQKVMSEFPKWDMEKREVSSKTAASVMLAIYEQGGDVIDYLSHTRFDDQRISKDIDVQVAHKIGDAYDFRHDVAIVYTDEPFILSIFTENTSYDEISTIAKDIYTILK</sequence>
<gene>
    <name evidence="3" type="ORF">EAF07_05385</name>
</gene>
<protein>
    <submittedName>
        <fullName evidence="3">Serine hydrolase</fullName>
    </submittedName>
</protein>
<dbReference type="Pfam" id="PF13354">
    <property type="entry name" value="Beta-lactamase2"/>
    <property type="match status" value="1"/>
</dbReference>
<dbReference type="EMBL" id="RCVM01000008">
    <property type="protein sequence ID" value="RLY03455.1"/>
    <property type="molecule type" value="Genomic_DNA"/>
</dbReference>
<organism evidence="3 4">
    <name type="scientific">Streptococcus hillyeri</name>
    <dbReference type="NCBI Taxonomy" id="2282420"/>
    <lineage>
        <taxon>Bacteria</taxon>
        <taxon>Bacillati</taxon>
        <taxon>Bacillota</taxon>
        <taxon>Bacilli</taxon>
        <taxon>Lactobacillales</taxon>
        <taxon>Streptococcaceae</taxon>
        <taxon>Streptococcus</taxon>
    </lineage>
</organism>
<proteinExistence type="predicted"/>
<dbReference type="InterPro" id="IPR045155">
    <property type="entry name" value="Beta-lactam_cat"/>
</dbReference>
<dbReference type="GO" id="GO:0008800">
    <property type="term" value="F:beta-lactamase activity"/>
    <property type="evidence" value="ECO:0007669"/>
    <property type="project" value="InterPro"/>
</dbReference>
<keyword evidence="3" id="KW-0378">Hydrolase</keyword>
<feature type="signal peptide" evidence="1">
    <location>
        <begin position="1"/>
        <end position="21"/>
    </location>
</feature>
<evidence type="ECO:0000256" key="1">
    <source>
        <dbReference type="SAM" id="SignalP"/>
    </source>
</evidence>
<dbReference type="OrthoDB" id="2240388at2"/>
<dbReference type="PANTHER" id="PTHR35333:SF3">
    <property type="entry name" value="BETA-LACTAMASE-TYPE TRANSPEPTIDASE FOLD CONTAINING PROTEIN"/>
    <property type="match status" value="1"/>
</dbReference>
<dbReference type="PANTHER" id="PTHR35333">
    <property type="entry name" value="BETA-LACTAMASE"/>
    <property type="match status" value="1"/>
</dbReference>
<dbReference type="GO" id="GO:0046677">
    <property type="term" value="P:response to antibiotic"/>
    <property type="evidence" value="ECO:0007669"/>
    <property type="project" value="InterPro"/>
</dbReference>
<feature type="domain" description="Beta-lactamase class A catalytic" evidence="2">
    <location>
        <begin position="208"/>
        <end position="407"/>
    </location>
</feature>